<dbReference type="InterPro" id="IPR004360">
    <property type="entry name" value="Glyas_Fos-R_dOase_dom"/>
</dbReference>
<comment type="caution">
    <text evidence="2">The sequence shown here is derived from an EMBL/GenBank/DDBJ whole genome shotgun (WGS) entry which is preliminary data.</text>
</comment>
<dbReference type="Pfam" id="PF00903">
    <property type="entry name" value="Glyoxalase"/>
    <property type="match status" value="1"/>
</dbReference>
<dbReference type="InterPro" id="IPR029068">
    <property type="entry name" value="Glyas_Bleomycin-R_OHBP_Dase"/>
</dbReference>
<dbReference type="Proteomes" id="UP000603640">
    <property type="component" value="Unassembled WGS sequence"/>
</dbReference>
<dbReference type="RefSeq" id="WP_187066577.1">
    <property type="nucleotide sequence ID" value="NZ_JACRVF010000001.1"/>
</dbReference>
<dbReference type="PROSITE" id="PS51819">
    <property type="entry name" value="VOC"/>
    <property type="match status" value="1"/>
</dbReference>
<dbReference type="EMBL" id="JACRVF010000001">
    <property type="protein sequence ID" value="MBC5992647.1"/>
    <property type="molecule type" value="Genomic_DNA"/>
</dbReference>
<dbReference type="CDD" id="cd06587">
    <property type="entry name" value="VOC"/>
    <property type="match status" value="1"/>
</dbReference>
<protein>
    <submittedName>
        <fullName evidence="2">VOC family protein</fullName>
    </submittedName>
</protein>
<reference evidence="2" key="1">
    <citation type="submission" date="2020-08" db="EMBL/GenBank/DDBJ databases">
        <title>Pontibacter sp. SD6 16S ribosomal RNA gene Genome sequencing and assembly.</title>
        <authorList>
            <person name="Kang M."/>
        </authorList>
    </citation>
    <scope>NUCLEOTIDE SEQUENCE</scope>
    <source>
        <strain evidence="2">SD6</strain>
    </source>
</reference>
<dbReference type="SUPFAM" id="SSF54593">
    <property type="entry name" value="Glyoxalase/Bleomycin resistance protein/Dihydroxybiphenyl dioxygenase"/>
    <property type="match status" value="1"/>
</dbReference>
<dbReference type="InterPro" id="IPR037523">
    <property type="entry name" value="VOC_core"/>
</dbReference>
<evidence type="ECO:0000313" key="3">
    <source>
        <dbReference type="Proteomes" id="UP000603640"/>
    </source>
</evidence>
<gene>
    <name evidence="2" type="ORF">H8S84_07360</name>
</gene>
<accession>A0A923SII7</accession>
<name>A0A923SII7_9BACT</name>
<feature type="domain" description="VOC" evidence="1">
    <location>
        <begin position="2"/>
        <end position="118"/>
    </location>
</feature>
<dbReference type="Gene3D" id="3.10.180.10">
    <property type="entry name" value="2,3-Dihydroxybiphenyl 1,2-Dioxygenase, domain 1"/>
    <property type="match status" value="1"/>
</dbReference>
<evidence type="ECO:0000259" key="1">
    <source>
        <dbReference type="PROSITE" id="PS51819"/>
    </source>
</evidence>
<proteinExistence type="predicted"/>
<sequence>MRITKIELQTRQPEKLKAFYTNTLGFALAVEEENTFTIKAGNSLLCVNLNSERADEIYHFAFRVPYHQFESISNWLQQRVDVLPDPTSGKPVVVHEEWEAKAVYFLDPDGNIVEFIAHQSIQEEEQSSQENGVVSICEIGLAVPHVPAFAAELKQKFGIECWKTANDKFEAVGDAQGLFILAAENRNWFPTDLPAAVLPVKVYVETPIAASINKYGYALTPTTERAVAAS</sequence>
<dbReference type="AlphaFoldDB" id="A0A923SII7"/>
<keyword evidence="3" id="KW-1185">Reference proteome</keyword>
<organism evidence="2 3">
    <name type="scientific">Pontibacter cellulosilyticus</name>
    <dbReference type="NCBI Taxonomy" id="1720253"/>
    <lineage>
        <taxon>Bacteria</taxon>
        <taxon>Pseudomonadati</taxon>
        <taxon>Bacteroidota</taxon>
        <taxon>Cytophagia</taxon>
        <taxon>Cytophagales</taxon>
        <taxon>Hymenobacteraceae</taxon>
        <taxon>Pontibacter</taxon>
    </lineage>
</organism>
<evidence type="ECO:0000313" key="2">
    <source>
        <dbReference type="EMBL" id="MBC5992647.1"/>
    </source>
</evidence>